<comment type="caution">
    <text evidence="4">The sequence shown here is derived from an EMBL/GenBank/DDBJ whole genome shotgun (WGS) entry which is preliminary data.</text>
</comment>
<comment type="similarity">
    <text evidence="1">Belongs to the class-I fumarase family.</text>
</comment>
<dbReference type="EMBL" id="DRUZ01000108">
    <property type="protein sequence ID" value="HHS02703.1"/>
    <property type="molecule type" value="Genomic_DNA"/>
</dbReference>
<dbReference type="InterPro" id="IPR036660">
    <property type="entry name" value="Fe-S_hydroAse_TtdB_cat_sf"/>
</dbReference>
<feature type="domain" description="Fe-S hydro-lyase tartrate dehydratase beta-type catalytic" evidence="3">
    <location>
        <begin position="11"/>
        <end position="174"/>
    </location>
</feature>
<dbReference type="GO" id="GO:0016836">
    <property type="term" value="F:hydro-lyase activity"/>
    <property type="evidence" value="ECO:0007669"/>
    <property type="project" value="InterPro"/>
</dbReference>
<dbReference type="PANTHER" id="PTHR43351">
    <property type="entry name" value="L(+)-TARTRATE DEHYDRATASE SUBUNIT BETA"/>
    <property type="match status" value="1"/>
</dbReference>
<dbReference type="Pfam" id="PF05683">
    <property type="entry name" value="Fumerase_C"/>
    <property type="match status" value="1"/>
</dbReference>
<reference evidence="4" key="1">
    <citation type="journal article" date="2020" name="mSystems">
        <title>Genome- and Community-Level Interaction Insights into Carbon Utilization and Element Cycling Functions of Hydrothermarchaeota in Hydrothermal Sediment.</title>
        <authorList>
            <person name="Zhou Z."/>
            <person name="Liu Y."/>
            <person name="Xu W."/>
            <person name="Pan J."/>
            <person name="Luo Z.H."/>
            <person name="Li M."/>
        </authorList>
    </citation>
    <scope>NUCLEOTIDE SEQUENCE [LARGE SCALE GENOMIC DNA]</scope>
    <source>
        <strain evidence="4">SpSt-102</strain>
    </source>
</reference>
<proteinExistence type="inferred from homology"/>
<gene>
    <name evidence="4" type="ORF">ENL71_09580</name>
</gene>
<evidence type="ECO:0000313" key="4">
    <source>
        <dbReference type="EMBL" id="HHS02703.1"/>
    </source>
</evidence>
<dbReference type="InterPro" id="IPR004647">
    <property type="entry name" value="Fe-S_hydro-lyase_TtdB-typ_cat"/>
</dbReference>
<keyword evidence="2" id="KW-0456">Lyase</keyword>
<dbReference type="AlphaFoldDB" id="A0A7C5V584"/>
<dbReference type="NCBIfam" id="TIGR00723">
    <property type="entry name" value="ttdB_fumA_fumB"/>
    <property type="match status" value="1"/>
</dbReference>
<sequence length="187" mass="20675">MNRIFVPLQNPEEIKSLRCGQEVLVSGKLFVARDAAHKRIYDMIQKGEKIPIDFQNGAIYYMGPCPEKPGEIIGPCGPTTAGRMDVFTPMMLELGIKVLIGKGKRNEAVKEAIKKHGGIYLATFGGAAVLIQSCVKSQRIVMFEDLGAEAVREIEVESLPCIVAIDSQGEDIYEIGPREYARDFRKS</sequence>
<evidence type="ECO:0000259" key="3">
    <source>
        <dbReference type="Pfam" id="PF05683"/>
    </source>
</evidence>
<name>A0A7C5V584_9FIRM</name>
<dbReference type="PANTHER" id="PTHR43351:SF2">
    <property type="entry name" value="L(+)-TARTRATE DEHYDRATASE SUBUNIT BETA-RELATED"/>
    <property type="match status" value="1"/>
</dbReference>
<organism evidence="4">
    <name type="scientific">Caldicellulosiruptor owensensis</name>
    <dbReference type="NCBI Taxonomy" id="55205"/>
    <lineage>
        <taxon>Bacteria</taxon>
        <taxon>Bacillati</taxon>
        <taxon>Bacillota</taxon>
        <taxon>Bacillota incertae sedis</taxon>
        <taxon>Caldicellulosiruptorales</taxon>
        <taxon>Caldicellulosiruptoraceae</taxon>
        <taxon>Caldicellulosiruptor</taxon>
    </lineage>
</organism>
<accession>A0A7C5V584</accession>
<dbReference type="Gene3D" id="3.20.130.10">
    <property type="entry name" value="Fe-S hydro-lyase, tartrate dehydratase beta-type, catalytic domain"/>
    <property type="match status" value="1"/>
</dbReference>
<evidence type="ECO:0000256" key="1">
    <source>
        <dbReference type="ARBA" id="ARBA00008876"/>
    </source>
</evidence>
<evidence type="ECO:0000256" key="2">
    <source>
        <dbReference type="ARBA" id="ARBA00023239"/>
    </source>
</evidence>
<dbReference type="SUPFAM" id="SSF117457">
    <property type="entry name" value="FumA C-terminal domain-like"/>
    <property type="match status" value="1"/>
</dbReference>
<protein>
    <submittedName>
        <fullName evidence="4">TRZ/ATZ family protein</fullName>
    </submittedName>
</protein>